<dbReference type="InterPro" id="IPR008928">
    <property type="entry name" value="6-hairpin_glycosidase_sf"/>
</dbReference>
<dbReference type="PANTHER" id="PTHR34987:SF6">
    <property type="entry name" value="ALPHA-L-RHAMNOSIDASE SIX-HAIRPIN GLYCOSIDASE DOMAIN-CONTAINING PROTEIN"/>
    <property type="match status" value="1"/>
</dbReference>
<dbReference type="Gene3D" id="1.50.10.10">
    <property type="match status" value="1"/>
</dbReference>
<dbReference type="AlphaFoldDB" id="A0A9P9WBE4"/>
<evidence type="ECO:0000313" key="4">
    <source>
        <dbReference type="Proteomes" id="UP000829685"/>
    </source>
</evidence>
<sequence length="828" mass="91163">MGHLRGLLLLLPLLVQALADASGGIDYHKLPFETVFPGPWEEYIKAPANKSFITPKRIYRVDGNVTTTTGHALAADDGSVLSEGEILIGESGLLTVEFAENIAGRVCFDLESSADEPVVLLSFSESPFFVGEYTDATNDEEWDLRLDLHIGNRTGTVCVDPEFNRGGFKYLTAYIDVIPVFDDRISASSFDGDSLTEKPGQIVFDAHQEVEPSTFDERRPYSKPSIGVKQLWVNCTSFPSQSNGRAYSGYFYSSSSLLNRIWYAGAYTLQLSTINPKEGSALIPVNRYLDHNNSPPGSWYSNFTVSQGTTVTTDGAKRDRLVWPGDMYIAIPGIAVSTYDMLAVRNALDVLYSRQYSDGRLPYAGPPLSYHDEFSDTYHLHTLLGTYDYVLYSGDIDWMRQKWPAYLRALRISTSKIDSKNLMHVTSTFDWNRHGMGGHNIEATAILHEVLGRSIKGASFLEHGVSGASGSVEQPNISLWSSLRQRLQSGIEALYCQDTRLYSDNLGDRHCSGRDHVDPQDGNSWALIAGMHGTASETPRTMSEALRSRWTKFGAPAPEFPNVMSPFSSSFELQGHCAAGNHDAAVELMLLMWGYLLDGPGFTNSTLAEGFRTDGYVHYPAYPVASRNSHAHGWAAGPTSTLMNSILGIELLAPGGVEWLVRPVLTSWLGWARGGFAFANGEIEVKILRVLLKNGDGEPVNKGTLTVLKAPAGTNGSFGWGDEDETTGFQATISGGETRSWVRWEGVGERGLGSTTEELSVSEVPWITRDDGEWYDQKMPCGALGVISYDHTFREPEMTERGPGAVDWEAMERGYVQPLGWLKEGKPM</sequence>
<evidence type="ECO:0000313" key="3">
    <source>
        <dbReference type="EMBL" id="KAI1856174.1"/>
    </source>
</evidence>
<proteinExistence type="predicted"/>
<evidence type="ECO:0000259" key="2">
    <source>
        <dbReference type="Pfam" id="PF17389"/>
    </source>
</evidence>
<dbReference type="Proteomes" id="UP000829685">
    <property type="component" value="Unassembled WGS sequence"/>
</dbReference>
<keyword evidence="1" id="KW-0732">Signal</keyword>
<feature type="signal peptide" evidence="1">
    <location>
        <begin position="1"/>
        <end position="19"/>
    </location>
</feature>
<dbReference type="InterPro" id="IPR012341">
    <property type="entry name" value="6hp_glycosidase-like_sf"/>
</dbReference>
<dbReference type="EMBL" id="JAFIMR010000046">
    <property type="protein sequence ID" value="KAI1856174.1"/>
    <property type="molecule type" value="Genomic_DNA"/>
</dbReference>
<feature type="chain" id="PRO_5040412937" description="Alpha-L-rhamnosidase six-hairpin glycosidase domain-containing protein" evidence="1">
    <location>
        <begin position="20"/>
        <end position="828"/>
    </location>
</feature>
<dbReference type="Pfam" id="PF17389">
    <property type="entry name" value="Bac_rhamnosid6H"/>
    <property type="match status" value="1"/>
</dbReference>
<dbReference type="GO" id="GO:0005975">
    <property type="term" value="P:carbohydrate metabolic process"/>
    <property type="evidence" value="ECO:0007669"/>
    <property type="project" value="InterPro"/>
</dbReference>
<keyword evidence="4" id="KW-1185">Reference proteome</keyword>
<reference evidence="3" key="1">
    <citation type="submission" date="2021-03" db="EMBL/GenBank/DDBJ databases">
        <title>Revisited historic fungal species revealed as producer of novel bioactive compounds through whole genome sequencing and comparative genomics.</title>
        <authorList>
            <person name="Vignolle G.A."/>
            <person name="Hochenegger N."/>
            <person name="Mach R.L."/>
            <person name="Mach-Aigner A.R."/>
            <person name="Javad Rahimi M."/>
            <person name="Salim K.A."/>
            <person name="Chan C.M."/>
            <person name="Lim L.B.L."/>
            <person name="Cai F."/>
            <person name="Druzhinina I.S."/>
            <person name="U'Ren J.M."/>
            <person name="Derntl C."/>
        </authorList>
    </citation>
    <scope>NUCLEOTIDE SEQUENCE</scope>
    <source>
        <strain evidence="3">TUCIM 5799</strain>
    </source>
</reference>
<dbReference type="SUPFAM" id="SSF48208">
    <property type="entry name" value="Six-hairpin glycosidases"/>
    <property type="match status" value="1"/>
</dbReference>
<dbReference type="InterPro" id="IPR035396">
    <property type="entry name" value="Bac_rhamnosid6H"/>
</dbReference>
<organism evidence="3 4">
    <name type="scientific">Neoarthrinium moseri</name>
    <dbReference type="NCBI Taxonomy" id="1658444"/>
    <lineage>
        <taxon>Eukaryota</taxon>
        <taxon>Fungi</taxon>
        <taxon>Dikarya</taxon>
        <taxon>Ascomycota</taxon>
        <taxon>Pezizomycotina</taxon>
        <taxon>Sordariomycetes</taxon>
        <taxon>Xylariomycetidae</taxon>
        <taxon>Amphisphaeriales</taxon>
        <taxon>Apiosporaceae</taxon>
        <taxon>Neoarthrinium</taxon>
    </lineage>
</organism>
<dbReference type="GO" id="GO:0003824">
    <property type="term" value="F:catalytic activity"/>
    <property type="evidence" value="ECO:0007669"/>
    <property type="project" value="UniProtKB-ARBA"/>
</dbReference>
<name>A0A9P9WBE4_9PEZI</name>
<protein>
    <recommendedName>
        <fullName evidence="2">Alpha-L-rhamnosidase six-hairpin glycosidase domain-containing protein</fullName>
    </recommendedName>
</protein>
<comment type="caution">
    <text evidence="3">The sequence shown here is derived from an EMBL/GenBank/DDBJ whole genome shotgun (WGS) entry which is preliminary data.</text>
</comment>
<dbReference type="PANTHER" id="PTHR34987">
    <property type="entry name" value="C, PUTATIVE (AFU_ORTHOLOGUE AFUA_3G02880)-RELATED"/>
    <property type="match status" value="1"/>
</dbReference>
<dbReference type="Gene3D" id="2.60.420.10">
    <property type="entry name" value="Maltose phosphorylase, domain 3"/>
    <property type="match status" value="1"/>
</dbReference>
<feature type="domain" description="Alpha-L-rhamnosidase six-hairpin glycosidase" evidence="2">
    <location>
        <begin position="310"/>
        <end position="536"/>
    </location>
</feature>
<accession>A0A9P9WBE4</accession>
<evidence type="ECO:0000256" key="1">
    <source>
        <dbReference type="SAM" id="SignalP"/>
    </source>
</evidence>
<gene>
    <name evidence="3" type="ORF">JX265_011889</name>
</gene>